<dbReference type="InterPro" id="IPR000962">
    <property type="entry name" value="Znf_DskA_TraR"/>
</dbReference>
<dbReference type="STRING" id="159291.SAMN05920897_11247"/>
<keyword evidence="2" id="KW-0863">Zinc-finger</keyword>
<dbReference type="PROSITE" id="PS51128">
    <property type="entry name" value="ZF_DKSA_2"/>
    <property type="match status" value="1"/>
</dbReference>
<organism evidence="6 7">
    <name type="scientific">Alkalispirochaeta americana</name>
    <dbReference type="NCBI Taxonomy" id="159291"/>
    <lineage>
        <taxon>Bacteria</taxon>
        <taxon>Pseudomonadati</taxon>
        <taxon>Spirochaetota</taxon>
        <taxon>Spirochaetia</taxon>
        <taxon>Spirochaetales</taxon>
        <taxon>Spirochaetaceae</taxon>
        <taxon>Alkalispirochaeta</taxon>
    </lineage>
</organism>
<dbReference type="AlphaFoldDB" id="A0A1N6UGB2"/>
<evidence type="ECO:0000256" key="4">
    <source>
        <dbReference type="PROSITE-ProRule" id="PRU00510"/>
    </source>
</evidence>
<dbReference type="PANTHER" id="PTHR33823:SF4">
    <property type="entry name" value="GENERAL STRESS PROTEIN 16O"/>
    <property type="match status" value="1"/>
</dbReference>
<dbReference type="GO" id="GO:0008270">
    <property type="term" value="F:zinc ion binding"/>
    <property type="evidence" value="ECO:0007669"/>
    <property type="project" value="UniProtKB-KW"/>
</dbReference>
<dbReference type="EMBL" id="FTMS01000012">
    <property type="protein sequence ID" value="SIQ64366.1"/>
    <property type="molecule type" value="Genomic_DNA"/>
</dbReference>
<proteinExistence type="predicted"/>
<feature type="zinc finger region" description="dksA C4-type" evidence="4">
    <location>
        <begin position="85"/>
        <end position="109"/>
    </location>
</feature>
<evidence type="ECO:0000313" key="7">
    <source>
        <dbReference type="Proteomes" id="UP000186400"/>
    </source>
</evidence>
<dbReference type="Gene3D" id="1.20.120.910">
    <property type="entry name" value="DksA, coiled-coil domain"/>
    <property type="match status" value="1"/>
</dbReference>
<dbReference type="Pfam" id="PF01258">
    <property type="entry name" value="zf-dskA_traR"/>
    <property type="match status" value="1"/>
</dbReference>
<dbReference type="SUPFAM" id="SSF57716">
    <property type="entry name" value="Glucocorticoid receptor-like (DNA-binding domain)"/>
    <property type="match status" value="1"/>
</dbReference>
<dbReference type="Proteomes" id="UP000186400">
    <property type="component" value="Unassembled WGS sequence"/>
</dbReference>
<dbReference type="InterPro" id="IPR037187">
    <property type="entry name" value="DnaK_N"/>
</dbReference>
<dbReference type="OrthoDB" id="9811543at2"/>
<keyword evidence="7" id="KW-1185">Reference proteome</keyword>
<dbReference type="SUPFAM" id="SSF109635">
    <property type="entry name" value="DnaK suppressor protein DksA, alpha-hairpin domain"/>
    <property type="match status" value="1"/>
</dbReference>
<protein>
    <submittedName>
        <fullName evidence="6">Transcriptional regulator, TraR/DksA family</fullName>
    </submittedName>
</protein>
<keyword evidence="3" id="KW-0862">Zinc</keyword>
<name>A0A1N6UGB2_9SPIO</name>
<evidence type="ECO:0000259" key="5">
    <source>
        <dbReference type="Pfam" id="PF01258"/>
    </source>
</evidence>
<evidence type="ECO:0000256" key="2">
    <source>
        <dbReference type="ARBA" id="ARBA00022771"/>
    </source>
</evidence>
<feature type="domain" description="Zinc finger DksA/TraR C4-type" evidence="5">
    <location>
        <begin position="80"/>
        <end position="105"/>
    </location>
</feature>
<accession>A0A1N6UGB2</accession>
<evidence type="ECO:0000256" key="1">
    <source>
        <dbReference type="ARBA" id="ARBA00022723"/>
    </source>
</evidence>
<dbReference type="PANTHER" id="PTHR33823">
    <property type="entry name" value="RNA POLYMERASE-BINDING TRANSCRIPTION FACTOR DKSA-RELATED"/>
    <property type="match status" value="1"/>
</dbReference>
<dbReference type="RefSeq" id="WP_076489140.1">
    <property type="nucleotide sequence ID" value="NZ_FTMS01000012.1"/>
</dbReference>
<evidence type="ECO:0000313" key="6">
    <source>
        <dbReference type="EMBL" id="SIQ64366.1"/>
    </source>
</evidence>
<keyword evidence="1" id="KW-0479">Metal-binding</keyword>
<evidence type="ECO:0000256" key="3">
    <source>
        <dbReference type="ARBA" id="ARBA00022833"/>
    </source>
</evidence>
<gene>
    <name evidence="6" type="ORF">SAMN05920897_11247</name>
</gene>
<reference evidence="6 7" key="1">
    <citation type="submission" date="2017-01" db="EMBL/GenBank/DDBJ databases">
        <authorList>
            <person name="Mah S.A."/>
            <person name="Swanson W.J."/>
            <person name="Moy G.W."/>
            <person name="Vacquier V.D."/>
        </authorList>
    </citation>
    <scope>NUCLEOTIDE SEQUENCE [LARGE SCALE GENOMIC DNA]</scope>
    <source>
        <strain evidence="6 7">ASpG1</strain>
    </source>
</reference>
<sequence length="118" mass="13545">MDQVFVATMKKRLETMRSEILHQLVTEDEEFRAMAGSSDTKDLVDVASNDIDKKILSALGDQELKKLRLIESALARIDSGKYGLCLKSGKPIPRERLEAIPYALYRVEYQSEIERRNR</sequence>